<evidence type="ECO:0000313" key="7">
    <source>
        <dbReference type="Proteomes" id="UP000278627"/>
    </source>
</evidence>
<comment type="subcellular location">
    <subcellularLocation>
        <location evidence="1">Membrane</location>
        <topology evidence="1">Multi-pass membrane protein</topology>
    </subcellularLocation>
</comment>
<keyword evidence="3 5" id="KW-1133">Transmembrane helix</keyword>
<evidence type="ECO:0000256" key="2">
    <source>
        <dbReference type="ARBA" id="ARBA00022692"/>
    </source>
</evidence>
<evidence type="ECO:0000256" key="1">
    <source>
        <dbReference type="ARBA" id="ARBA00004141"/>
    </source>
</evidence>
<dbReference type="Proteomes" id="UP000278627">
    <property type="component" value="Unassembled WGS sequence"/>
</dbReference>
<dbReference type="InterPro" id="IPR053286">
    <property type="entry name" value="Nematode_rcpt-like_srab"/>
</dbReference>
<evidence type="ECO:0000256" key="3">
    <source>
        <dbReference type="ARBA" id="ARBA00022989"/>
    </source>
</evidence>
<dbReference type="PANTHER" id="PTHR46561:SF11">
    <property type="entry name" value="SERPENTINE RECEPTOR CLASS ALPHA_BETA-14"/>
    <property type="match status" value="1"/>
</dbReference>
<dbReference type="GO" id="GO:0016020">
    <property type="term" value="C:membrane"/>
    <property type="evidence" value="ECO:0007669"/>
    <property type="project" value="UniProtKB-SubCell"/>
</dbReference>
<keyword evidence="7" id="KW-1185">Reference proteome</keyword>
<accession>A0A0N4TPR6</accession>
<keyword evidence="2 5" id="KW-0812">Transmembrane</keyword>
<feature type="transmembrane region" description="Helical" evidence="5">
    <location>
        <begin position="315"/>
        <end position="336"/>
    </location>
</feature>
<dbReference type="STRING" id="6280.A0A0N4TPR6"/>
<gene>
    <name evidence="6" type="ORF">BPAG_LOCUS10516</name>
</gene>
<organism evidence="8">
    <name type="scientific">Brugia pahangi</name>
    <name type="common">Filarial nematode worm</name>
    <dbReference type="NCBI Taxonomy" id="6280"/>
    <lineage>
        <taxon>Eukaryota</taxon>
        <taxon>Metazoa</taxon>
        <taxon>Ecdysozoa</taxon>
        <taxon>Nematoda</taxon>
        <taxon>Chromadorea</taxon>
        <taxon>Rhabditida</taxon>
        <taxon>Spirurina</taxon>
        <taxon>Spiruromorpha</taxon>
        <taxon>Filarioidea</taxon>
        <taxon>Onchocercidae</taxon>
        <taxon>Brugia</taxon>
    </lineage>
</organism>
<dbReference type="AlphaFoldDB" id="A0A0N4TPR6"/>
<dbReference type="Pfam" id="PF10292">
    <property type="entry name" value="7TM_GPCR_Srab"/>
    <property type="match status" value="2"/>
</dbReference>
<proteinExistence type="predicted"/>
<feature type="transmembrane region" description="Helical" evidence="5">
    <location>
        <begin position="98"/>
        <end position="119"/>
    </location>
</feature>
<feature type="transmembrane region" description="Helical" evidence="5">
    <location>
        <begin position="283"/>
        <end position="303"/>
    </location>
</feature>
<feature type="transmembrane region" description="Helical" evidence="5">
    <location>
        <begin position="197"/>
        <end position="217"/>
    </location>
</feature>
<name>A0A0N4TPR6_BRUPA</name>
<protein>
    <submittedName>
        <fullName evidence="8">G_PROTEIN_RECEP_F1_2 domain-containing protein</fullName>
    </submittedName>
</protein>
<evidence type="ECO:0000256" key="5">
    <source>
        <dbReference type="SAM" id="Phobius"/>
    </source>
</evidence>
<sequence>MDSCKHANELAHSVALNIVLIIVIIISAIAVVVEIWIIFKTTNRILLHQNTRILIIVHQLWLILHCIARIFAHTYVLLAYHKTRVDPCGYMTFLWECFMMRTPISLTLFLNAASIPTVVIERAIATYFSSRYENFGKSIAVILIVMQLTIGIGSFLFMSSNFKLFDSEKVVYCSTANKENALKSAAVLGFYATIDSISALTFPVLFCINKAILIYYLQKHSPTSYLMITTCGEVNTNFLLLLGLTLSPLAFIQRFHRNKIHVNLSHRYQITENISSLQTLSPIVAFHSLFLALYLGALFMYFAIDFKFSPKQFAIYLESVQLTPLYALTLPIAIVWTEKHVRKTTQENCQKAIELTGSEAANHYFTIFETPKGKNG</sequence>
<evidence type="ECO:0000256" key="4">
    <source>
        <dbReference type="ARBA" id="ARBA00023136"/>
    </source>
</evidence>
<keyword evidence="4 5" id="KW-0472">Membrane</keyword>
<feature type="transmembrane region" description="Helical" evidence="5">
    <location>
        <begin position="15"/>
        <end position="39"/>
    </location>
</feature>
<reference evidence="8" key="1">
    <citation type="submission" date="2016-04" db="UniProtKB">
        <authorList>
            <consortium name="WormBaseParasite"/>
        </authorList>
    </citation>
    <scope>IDENTIFICATION</scope>
</reference>
<dbReference type="PANTHER" id="PTHR46561">
    <property type="entry name" value="SERPENTINE RECEPTOR, CLASS AB (CLASS A-LIKE)-RELATED"/>
    <property type="match status" value="1"/>
</dbReference>
<reference evidence="6 7" key="2">
    <citation type="submission" date="2018-11" db="EMBL/GenBank/DDBJ databases">
        <authorList>
            <consortium name="Pathogen Informatics"/>
        </authorList>
    </citation>
    <scope>NUCLEOTIDE SEQUENCE [LARGE SCALE GENOMIC DNA]</scope>
</reference>
<dbReference type="InterPro" id="IPR019408">
    <property type="entry name" value="7TM_GPCR_serpentine_rcpt_Srab"/>
</dbReference>
<dbReference type="EMBL" id="UZAD01013189">
    <property type="protein sequence ID" value="VDN91702.1"/>
    <property type="molecule type" value="Genomic_DNA"/>
</dbReference>
<dbReference type="WBParaSite" id="BPAG_0001055401-mRNA-1">
    <property type="protein sequence ID" value="BPAG_0001055401-mRNA-1"/>
    <property type="gene ID" value="BPAG_0001055401"/>
</dbReference>
<evidence type="ECO:0000313" key="6">
    <source>
        <dbReference type="EMBL" id="VDN91702.1"/>
    </source>
</evidence>
<evidence type="ECO:0000313" key="8">
    <source>
        <dbReference type="WBParaSite" id="BPAG_0001055401-mRNA-1"/>
    </source>
</evidence>
<feature type="transmembrane region" description="Helical" evidence="5">
    <location>
        <begin position="139"/>
        <end position="158"/>
    </location>
</feature>
<feature type="transmembrane region" description="Helical" evidence="5">
    <location>
        <begin position="60"/>
        <end position="78"/>
    </location>
</feature>